<evidence type="ECO:0000259" key="11">
    <source>
        <dbReference type="Pfam" id="PF00136"/>
    </source>
</evidence>
<evidence type="ECO:0000256" key="10">
    <source>
        <dbReference type="SAM" id="MobiDB-lite"/>
    </source>
</evidence>
<evidence type="ECO:0000256" key="7">
    <source>
        <dbReference type="ARBA" id="ARBA00022932"/>
    </source>
</evidence>
<reference evidence="15" key="1">
    <citation type="submission" date="2022-07" db="EMBL/GenBank/DDBJ databases">
        <title>Phylogenomic reconstructions and comparative analyses of Kickxellomycotina fungi.</title>
        <authorList>
            <person name="Reynolds N.K."/>
            <person name="Stajich J.E."/>
            <person name="Barry K."/>
            <person name="Grigoriev I.V."/>
            <person name="Crous P."/>
            <person name="Smith M.E."/>
        </authorList>
    </citation>
    <scope>NUCLEOTIDE SEQUENCE</scope>
    <source>
        <strain evidence="15">NRRL 1566</strain>
    </source>
</reference>
<dbReference type="GO" id="GO:0042276">
    <property type="term" value="P:error-prone translesion synthesis"/>
    <property type="evidence" value="ECO:0007669"/>
    <property type="project" value="TreeGrafter"/>
</dbReference>
<evidence type="ECO:0000313" key="15">
    <source>
        <dbReference type="EMBL" id="KAJ2848111.1"/>
    </source>
</evidence>
<keyword evidence="7" id="KW-0239">DNA-directed DNA polymerase</keyword>
<feature type="compositionally biased region" description="Polar residues" evidence="10">
    <location>
        <begin position="476"/>
        <end position="485"/>
    </location>
</feature>
<dbReference type="InterPro" id="IPR006134">
    <property type="entry name" value="DNA-dir_DNA_pol_B_multi_dom"/>
</dbReference>
<evidence type="ECO:0000259" key="14">
    <source>
        <dbReference type="Pfam" id="PF24065"/>
    </source>
</evidence>
<feature type="domain" description="DNA polymerase zeta catalytic subunit N-terminal" evidence="14">
    <location>
        <begin position="18"/>
        <end position="73"/>
    </location>
</feature>
<dbReference type="GO" id="GO:0005634">
    <property type="term" value="C:nucleus"/>
    <property type="evidence" value="ECO:0007669"/>
    <property type="project" value="TreeGrafter"/>
</dbReference>
<evidence type="ECO:0000256" key="9">
    <source>
        <dbReference type="ARBA" id="ARBA00049244"/>
    </source>
</evidence>
<comment type="similarity">
    <text evidence="1">Belongs to the DNA polymerase type-B family.</text>
</comment>
<feature type="region of interest" description="Disordered" evidence="10">
    <location>
        <begin position="765"/>
        <end position="786"/>
    </location>
</feature>
<name>A0A9W8I7P7_9FUNG</name>
<dbReference type="PANTHER" id="PTHR45812">
    <property type="entry name" value="DNA POLYMERASE ZETA CATALYTIC SUBUNIT"/>
    <property type="match status" value="1"/>
</dbReference>
<feature type="compositionally biased region" description="Polar residues" evidence="10">
    <location>
        <begin position="811"/>
        <end position="829"/>
    </location>
</feature>
<dbReference type="InterPro" id="IPR006172">
    <property type="entry name" value="DNA-dir_DNA_pol_B"/>
</dbReference>
<dbReference type="Pfam" id="PF24055">
    <property type="entry name" value="POL3_N"/>
    <property type="match status" value="1"/>
</dbReference>
<keyword evidence="4 15" id="KW-0808">Transferase</keyword>
<dbReference type="Gene3D" id="3.90.1600.10">
    <property type="entry name" value="Palm domain of DNA polymerase"/>
    <property type="match status" value="1"/>
</dbReference>
<keyword evidence="16" id="KW-1185">Reference proteome</keyword>
<dbReference type="GO" id="GO:0016035">
    <property type="term" value="C:zeta DNA polymerase complex"/>
    <property type="evidence" value="ECO:0007669"/>
    <property type="project" value="InterPro"/>
</dbReference>
<dbReference type="InterPro" id="IPR030559">
    <property type="entry name" value="PolZ_Rev3"/>
</dbReference>
<gene>
    <name evidence="15" type="primary">REV3_1</name>
    <name evidence="15" type="ORF">IWW36_003492</name>
</gene>
<dbReference type="GO" id="GO:0000724">
    <property type="term" value="P:double-strand break repair via homologous recombination"/>
    <property type="evidence" value="ECO:0007669"/>
    <property type="project" value="TreeGrafter"/>
</dbReference>
<evidence type="ECO:0000256" key="5">
    <source>
        <dbReference type="ARBA" id="ARBA00022695"/>
    </source>
</evidence>
<dbReference type="EMBL" id="JANBUW010000211">
    <property type="protein sequence ID" value="KAJ2848111.1"/>
    <property type="molecule type" value="Genomic_DNA"/>
</dbReference>
<feature type="domain" description="DNA-directed DNA polymerase family B exonuclease" evidence="12">
    <location>
        <begin position="831"/>
        <end position="1009"/>
    </location>
</feature>
<evidence type="ECO:0000256" key="6">
    <source>
        <dbReference type="ARBA" id="ARBA00022763"/>
    </source>
</evidence>
<evidence type="ECO:0000256" key="3">
    <source>
        <dbReference type="ARBA" id="ARBA00021589"/>
    </source>
</evidence>
<sequence>MVHSHNNDEVDTAPDSALDIQIIAIESYTVSPTSADCVLNKPFNISETPLPVVPTIRIFGATRSGQRICLHVHRVWPYMYVRYTGSSNLQSVRKFGYQLGLSLNSALNLSLGGCDSVYVAAVIPVKGVPFYGYSLGHQPFLKIQFASASVVSRASSLLASGAVMGQKFELFESHLPHTLQFLIDYNLYGMDWLSLASVRFRNPLPAANNENTMSAINDTNVPLQSRWIPSGVPSYLVNPPPPGRESTCELEADALAMDIINRQKVQERSIHHRLFEREEVMHSGRLVPSLDVIWTDENWRRSKNGIQKLYPASRSKSALTKNSTDTQSTRQWSNHWQMQSMFESVLAEDLRLSKQNMSCELYNSWLERWPSCYQIDLPGLSLFGLNKDEHFYLSSDVNEPCIPAHKSAQTPVTIDIDLAAQAMPKTSGTNQADRMSISSSPNFGHSDEIDMDLCNDLLEYGNVFSDSTRLTTNMDKFGQDVTSGIPQIDGADDRKRKRGSSKQCRHGNRGKWKSQTNMHVSGKSARRMWLPLDLRPAARIGDQSGSSYGQTPLKANKEHSASSDKCQHQRTKNTAAIVLSKRADKPDIEIEALSFGRAKRVRKGNFDVFVDIPHPEGSICNRRNVDTAKEPQKFYKYAESPPTAKHLLSTLEFHGILKEMAPGPWYSDVADVPRRSKLLSGALMQSLAQHNSSMKLFIPKYAMSSASGINVLDTERSHAACRERRDTMWNSAAIYASTSTSTARASAIGWSFGWWSFARQPPRPSYMKSARSANNSTVPVQRRQRDQSDLKWGSILGKLMQRESPVLPKQGNFSSTGNSSKQPSSDVNSSKIKVPASILSAEILASSRHQLLPDPRYDSILLIATCFSPDGQWKVDDHKYISILWTCEPREKLCRLGISDNIKQWSFANEAEMLVEFAQWVRKTDPDILCGYEVQKGSWGFIIERAVLAYGLQLDCSLSRLLRFPQPKNKPPLESWTYRKGAAIKIAGRHVLNIWRLLRNELNLTSYTFESTVAAVLGERSPHYTFAELAKWYQNGPVVAHIRVLRYVHYRAMAAMCILHKTDIVARTSEFASVIGIDFHSVITRGSQLRVESLMARIAHPEQFILASPTRQQVSQQRAAECLPLVLEPQSNYYTDPVVVLDFQSLYPSIMIAYNYCFSTCLGSLEDIAASASSDGGVERRLGFTHLNVPSGLLSILKDHITISPNGIMF</sequence>
<dbReference type="Pfam" id="PF00136">
    <property type="entry name" value="DNA_pol_B"/>
    <property type="match status" value="1"/>
</dbReference>
<keyword evidence="6" id="KW-0227">DNA damage</keyword>
<dbReference type="OrthoDB" id="2414538at2759"/>
<dbReference type="SMART" id="SM00486">
    <property type="entry name" value="POLBc"/>
    <property type="match status" value="1"/>
</dbReference>
<proteinExistence type="inferred from homology"/>
<feature type="region of interest" description="Disordered" evidence="10">
    <location>
        <begin position="807"/>
        <end position="829"/>
    </location>
</feature>
<dbReference type="SUPFAM" id="SSF56672">
    <property type="entry name" value="DNA/RNA polymerases"/>
    <property type="match status" value="1"/>
</dbReference>
<feature type="region of interest" description="Disordered" evidence="10">
    <location>
        <begin position="540"/>
        <end position="570"/>
    </location>
</feature>
<evidence type="ECO:0000256" key="2">
    <source>
        <dbReference type="ARBA" id="ARBA00012417"/>
    </source>
</evidence>
<dbReference type="InterPro" id="IPR012337">
    <property type="entry name" value="RNaseH-like_sf"/>
</dbReference>
<dbReference type="Pfam" id="PF24065">
    <property type="entry name" value="REV3_N"/>
    <property type="match status" value="1"/>
</dbReference>
<feature type="region of interest" description="Disordered" evidence="10">
    <location>
        <begin position="476"/>
        <end position="524"/>
    </location>
</feature>
<evidence type="ECO:0000259" key="12">
    <source>
        <dbReference type="Pfam" id="PF03104"/>
    </source>
</evidence>
<feature type="domain" description="DNA-directed DNA polymerase family B multifunctional" evidence="11">
    <location>
        <begin position="1077"/>
        <end position="1173"/>
    </location>
</feature>
<protein>
    <recommendedName>
        <fullName evidence="3">DNA polymerase zeta catalytic subunit</fullName>
        <ecNumber evidence="2">2.7.7.7</ecNumber>
    </recommendedName>
</protein>
<dbReference type="InterPro" id="IPR056435">
    <property type="entry name" value="DPOD/Z_N"/>
</dbReference>
<organism evidence="15 16">
    <name type="scientific">Coemansia brasiliensis</name>
    <dbReference type="NCBI Taxonomy" id="2650707"/>
    <lineage>
        <taxon>Eukaryota</taxon>
        <taxon>Fungi</taxon>
        <taxon>Fungi incertae sedis</taxon>
        <taxon>Zoopagomycota</taxon>
        <taxon>Kickxellomycotina</taxon>
        <taxon>Kickxellomycetes</taxon>
        <taxon>Kickxellales</taxon>
        <taxon>Kickxellaceae</taxon>
        <taxon>Coemansia</taxon>
    </lineage>
</organism>
<dbReference type="GO" id="GO:0003887">
    <property type="term" value="F:DNA-directed DNA polymerase activity"/>
    <property type="evidence" value="ECO:0007669"/>
    <property type="project" value="UniProtKB-KW"/>
</dbReference>
<evidence type="ECO:0000256" key="8">
    <source>
        <dbReference type="ARBA" id="ARBA00023204"/>
    </source>
</evidence>
<keyword evidence="8" id="KW-0234">DNA repair</keyword>
<dbReference type="InterPro" id="IPR036397">
    <property type="entry name" value="RNaseH_sf"/>
</dbReference>
<dbReference type="Gene3D" id="3.30.420.10">
    <property type="entry name" value="Ribonuclease H-like superfamily/Ribonuclease H"/>
    <property type="match status" value="1"/>
</dbReference>
<accession>A0A9W8I7P7</accession>
<dbReference type="SUPFAM" id="SSF53098">
    <property type="entry name" value="Ribonuclease H-like"/>
    <property type="match status" value="1"/>
</dbReference>
<dbReference type="EC" id="2.7.7.7" evidence="2"/>
<dbReference type="GO" id="GO:0000166">
    <property type="term" value="F:nucleotide binding"/>
    <property type="evidence" value="ECO:0007669"/>
    <property type="project" value="InterPro"/>
</dbReference>
<dbReference type="InterPro" id="IPR056447">
    <property type="entry name" value="REV3_N"/>
</dbReference>
<comment type="catalytic activity">
    <reaction evidence="9">
        <text>DNA(n) + a 2'-deoxyribonucleoside 5'-triphosphate = DNA(n+1) + diphosphate</text>
        <dbReference type="Rhea" id="RHEA:22508"/>
        <dbReference type="Rhea" id="RHEA-COMP:17339"/>
        <dbReference type="Rhea" id="RHEA-COMP:17340"/>
        <dbReference type="ChEBI" id="CHEBI:33019"/>
        <dbReference type="ChEBI" id="CHEBI:61560"/>
        <dbReference type="ChEBI" id="CHEBI:173112"/>
        <dbReference type="EC" id="2.7.7.7"/>
    </reaction>
</comment>
<feature type="compositionally biased region" description="Basic and acidic residues" evidence="10">
    <location>
        <begin position="555"/>
        <end position="567"/>
    </location>
</feature>
<dbReference type="Gene3D" id="3.30.342.10">
    <property type="entry name" value="DNA Polymerase, chain B, domain 1"/>
    <property type="match status" value="1"/>
</dbReference>
<dbReference type="PANTHER" id="PTHR45812:SF1">
    <property type="entry name" value="DNA POLYMERASE ZETA CATALYTIC SUBUNIT"/>
    <property type="match status" value="1"/>
</dbReference>
<dbReference type="Pfam" id="PF03104">
    <property type="entry name" value="DNA_pol_B_exo1"/>
    <property type="match status" value="1"/>
</dbReference>
<dbReference type="InterPro" id="IPR023211">
    <property type="entry name" value="DNA_pol_palm_dom_sf"/>
</dbReference>
<dbReference type="AlphaFoldDB" id="A0A9W8I7P7"/>
<evidence type="ECO:0000256" key="1">
    <source>
        <dbReference type="ARBA" id="ARBA00005755"/>
    </source>
</evidence>
<dbReference type="GO" id="GO:0003677">
    <property type="term" value="F:DNA binding"/>
    <property type="evidence" value="ECO:0007669"/>
    <property type="project" value="InterPro"/>
</dbReference>
<evidence type="ECO:0000256" key="4">
    <source>
        <dbReference type="ARBA" id="ARBA00022679"/>
    </source>
</evidence>
<dbReference type="InterPro" id="IPR043502">
    <property type="entry name" value="DNA/RNA_pol_sf"/>
</dbReference>
<dbReference type="InterPro" id="IPR006133">
    <property type="entry name" value="DNA-dir_DNA_pol_B_exonuc"/>
</dbReference>
<feature type="domain" description="DNA polymerase delta/zeta catalytic subunit N-terminal" evidence="13">
    <location>
        <begin position="75"/>
        <end position="151"/>
    </location>
</feature>
<comment type="caution">
    <text evidence="15">The sequence shown here is derived from an EMBL/GenBank/DDBJ whole genome shotgun (WGS) entry which is preliminary data.</text>
</comment>
<dbReference type="CDD" id="cd05778">
    <property type="entry name" value="DNA_polB_zeta_exo"/>
    <property type="match status" value="1"/>
</dbReference>
<evidence type="ECO:0000313" key="16">
    <source>
        <dbReference type="Proteomes" id="UP001139887"/>
    </source>
</evidence>
<keyword evidence="5 15" id="KW-0548">Nucleotidyltransferase</keyword>
<dbReference type="Proteomes" id="UP001139887">
    <property type="component" value="Unassembled WGS sequence"/>
</dbReference>
<feature type="non-terminal residue" evidence="15">
    <location>
        <position position="1210"/>
    </location>
</feature>
<evidence type="ECO:0000259" key="13">
    <source>
        <dbReference type="Pfam" id="PF24055"/>
    </source>
</evidence>
<feature type="compositionally biased region" description="Basic residues" evidence="10">
    <location>
        <begin position="495"/>
        <end position="512"/>
    </location>
</feature>